<feature type="compositionally biased region" description="Low complexity" evidence="1">
    <location>
        <begin position="52"/>
        <end position="66"/>
    </location>
</feature>
<sequence>MASSSSLMTNPLTSLFCKSSKPESLLLVGPTTSTTQLRLLTQNKNLKQKPKSVSSSGFSSSSSSSSPVVCKAVSIKQPETEIEGLNIADNVTQVRIGHSMIADAEQKGLITPGKAPVSIADQALHLAKCAFQIVVIGVEPSESNILSGGKPGPHKIQGIGAGFVPRNLDQDVVDEVIEVDVLSIFCFVVYLAST</sequence>
<dbReference type="Gene3D" id="3.40.50.1100">
    <property type="match status" value="1"/>
</dbReference>
<evidence type="ECO:0000256" key="1">
    <source>
        <dbReference type="SAM" id="MobiDB-lite"/>
    </source>
</evidence>
<feature type="region of interest" description="Disordered" evidence="1">
    <location>
        <begin position="41"/>
        <end position="66"/>
    </location>
</feature>
<dbReference type="InterPro" id="IPR050214">
    <property type="entry name" value="Cys_Synth/Cystath_Beta-Synth"/>
</dbReference>
<evidence type="ECO:0000313" key="2">
    <source>
        <dbReference type="EMBL" id="CAK7322487.1"/>
    </source>
</evidence>
<comment type="caution">
    <text evidence="2">The sequence shown here is derived from an EMBL/GenBank/DDBJ whole genome shotgun (WGS) entry which is preliminary data.</text>
</comment>
<evidence type="ECO:0000313" key="3">
    <source>
        <dbReference type="Proteomes" id="UP001314170"/>
    </source>
</evidence>
<gene>
    <name evidence="2" type="ORF">DCAF_LOCUS97</name>
</gene>
<dbReference type="SUPFAM" id="SSF53686">
    <property type="entry name" value="Tryptophan synthase beta subunit-like PLP-dependent enzymes"/>
    <property type="match status" value="1"/>
</dbReference>
<accession>A0AAV1QLC9</accession>
<dbReference type="EMBL" id="CAWUPB010000026">
    <property type="protein sequence ID" value="CAK7322487.1"/>
    <property type="molecule type" value="Genomic_DNA"/>
</dbReference>
<name>A0AAV1QLC9_9ROSI</name>
<dbReference type="Proteomes" id="UP001314170">
    <property type="component" value="Unassembled WGS sequence"/>
</dbReference>
<dbReference type="AlphaFoldDB" id="A0AAV1QLC9"/>
<dbReference type="PANTHER" id="PTHR10314">
    <property type="entry name" value="CYSTATHIONINE BETA-SYNTHASE"/>
    <property type="match status" value="1"/>
</dbReference>
<reference evidence="2 3" key="1">
    <citation type="submission" date="2024-01" db="EMBL/GenBank/DDBJ databases">
        <authorList>
            <person name="Waweru B."/>
        </authorList>
    </citation>
    <scope>NUCLEOTIDE SEQUENCE [LARGE SCALE GENOMIC DNA]</scope>
</reference>
<keyword evidence="3" id="KW-1185">Reference proteome</keyword>
<organism evidence="2 3">
    <name type="scientific">Dovyalis caffra</name>
    <dbReference type="NCBI Taxonomy" id="77055"/>
    <lineage>
        <taxon>Eukaryota</taxon>
        <taxon>Viridiplantae</taxon>
        <taxon>Streptophyta</taxon>
        <taxon>Embryophyta</taxon>
        <taxon>Tracheophyta</taxon>
        <taxon>Spermatophyta</taxon>
        <taxon>Magnoliopsida</taxon>
        <taxon>eudicotyledons</taxon>
        <taxon>Gunneridae</taxon>
        <taxon>Pentapetalae</taxon>
        <taxon>rosids</taxon>
        <taxon>fabids</taxon>
        <taxon>Malpighiales</taxon>
        <taxon>Salicaceae</taxon>
        <taxon>Flacourtieae</taxon>
        <taxon>Dovyalis</taxon>
    </lineage>
</organism>
<proteinExistence type="predicted"/>
<protein>
    <submittedName>
        <fullName evidence="2">Uncharacterized protein</fullName>
    </submittedName>
</protein>
<dbReference type="InterPro" id="IPR036052">
    <property type="entry name" value="TrpB-like_PALP_sf"/>
</dbReference>